<organism evidence="3 4">
    <name type="scientific">Geobacter pickeringii</name>
    <dbReference type="NCBI Taxonomy" id="345632"/>
    <lineage>
        <taxon>Bacteria</taxon>
        <taxon>Pseudomonadati</taxon>
        <taxon>Thermodesulfobacteriota</taxon>
        <taxon>Desulfuromonadia</taxon>
        <taxon>Geobacterales</taxon>
        <taxon>Geobacteraceae</taxon>
        <taxon>Geobacter</taxon>
    </lineage>
</organism>
<keyword evidence="1" id="KW-0472">Membrane</keyword>
<feature type="transmembrane region" description="Helical" evidence="1">
    <location>
        <begin position="32"/>
        <end position="58"/>
    </location>
</feature>
<dbReference type="OrthoDB" id="5397525at2"/>
<evidence type="ECO:0008006" key="5">
    <source>
        <dbReference type="Google" id="ProtNLM"/>
    </source>
</evidence>
<evidence type="ECO:0000313" key="3">
    <source>
        <dbReference type="EMBL" id="AJE04227.1"/>
    </source>
</evidence>
<evidence type="ECO:0000313" key="4">
    <source>
        <dbReference type="Proteomes" id="UP000057609"/>
    </source>
</evidence>
<feature type="chain" id="PRO_5002098885" description="Lipoprotein" evidence="2">
    <location>
        <begin position="23"/>
        <end position="77"/>
    </location>
</feature>
<keyword evidence="1" id="KW-0812">Transmembrane</keyword>
<keyword evidence="1" id="KW-1133">Transmembrane helix</keyword>
<sequence length="77" mass="8323">MKRSTFAHAVALWIGTVVPALAASGAREDNSGIFVWIFLGFCALIIVAQLLPAVLMMFGFAKGLKKERPLAKEHASH</sequence>
<feature type="signal peptide" evidence="2">
    <location>
        <begin position="1"/>
        <end position="22"/>
    </location>
</feature>
<keyword evidence="2" id="KW-0732">Signal</keyword>
<dbReference type="STRING" id="345632.GPICK_13480"/>
<reference evidence="3 4" key="1">
    <citation type="journal article" date="2015" name="Genome Announc.">
        <title>Complete Genome of Geobacter pickeringii G13T, a Metal-Reducing Isolate from Sedimentary Kaolin Deposits.</title>
        <authorList>
            <person name="Badalamenti J.P."/>
            <person name="Bond D.R."/>
        </authorList>
    </citation>
    <scope>NUCLEOTIDE SEQUENCE [LARGE SCALE GENOMIC DNA]</scope>
    <source>
        <strain evidence="3 4">G13</strain>
    </source>
</reference>
<name>A0A0B5BCJ8_9BACT</name>
<dbReference type="RefSeq" id="WP_039744034.1">
    <property type="nucleotide sequence ID" value="NZ_CP009788.1"/>
</dbReference>
<protein>
    <recommendedName>
        <fullName evidence="5">Lipoprotein</fullName>
    </recommendedName>
</protein>
<dbReference type="Proteomes" id="UP000057609">
    <property type="component" value="Chromosome"/>
</dbReference>
<accession>A0A0B5BCJ8</accession>
<dbReference type="KEGG" id="gpi:GPICK_13480"/>
<keyword evidence="4" id="KW-1185">Reference proteome</keyword>
<dbReference type="EMBL" id="CP009788">
    <property type="protein sequence ID" value="AJE04227.1"/>
    <property type="molecule type" value="Genomic_DNA"/>
</dbReference>
<dbReference type="HOGENOM" id="CLU_189842_1_1_7"/>
<dbReference type="AlphaFoldDB" id="A0A0B5BCJ8"/>
<gene>
    <name evidence="3" type="ORF">GPICK_13480</name>
</gene>
<proteinExistence type="predicted"/>
<evidence type="ECO:0000256" key="1">
    <source>
        <dbReference type="SAM" id="Phobius"/>
    </source>
</evidence>
<evidence type="ECO:0000256" key="2">
    <source>
        <dbReference type="SAM" id="SignalP"/>
    </source>
</evidence>